<accession>W1UBI2</accession>
<dbReference type="EMBL" id="AZMC01000036">
    <property type="protein sequence ID" value="ETI90810.1"/>
    <property type="molecule type" value="Genomic_DNA"/>
</dbReference>
<evidence type="ECO:0000313" key="1">
    <source>
        <dbReference type="EMBL" id="ETI90810.1"/>
    </source>
</evidence>
<organism evidence="1 2">
    <name type="scientific">Negativicoccus succinicivorans DORA_17_25</name>
    <dbReference type="NCBI Taxonomy" id="1403945"/>
    <lineage>
        <taxon>Bacteria</taxon>
        <taxon>Bacillati</taxon>
        <taxon>Bacillota</taxon>
        <taxon>Negativicutes</taxon>
        <taxon>Veillonellales</taxon>
        <taxon>Veillonellaceae</taxon>
        <taxon>Negativicoccus</taxon>
    </lineage>
</organism>
<dbReference type="Gene3D" id="3.30.830.10">
    <property type="entry name" value="Metalloenzyme, LuxS/M16 peptidase-like"/>
    <property type="match status" value="1"/>
</dbReference>
<evidence type="ECO:0000313" key="2">
    <source>
        <dbReference type="Proteomes" id="UP000018840"/>
    </source>
</evidence>
<dbReference type="SUPFAM" id="SSF63411">
    <property type="entry name" value="LuxS/MPP-like metallohydrolase"/>
    <property type="match status" value="1"/>
</dbReference>
<evidence type="ECO:0008006" key="3">
    <source>
        <dbReference type="Google" id="ProtNLM"/>
    </source>
</evidence>
<feature type="non-terminal residue" evidence="1">
    <location>
        <position position="1"/>
    </location>
</feature>
<gene>
    <name evidence="1" type="ORF">Q612_NSC00036G0001</name>
</gene>
<dbReference type="AlphaFoldDB" id="W1UBI2"/>
<comment type="caution">
    <text evidence="1">The sequence shown here is derived from an EMBL/GenBank/DDBJ whole genome shotgun (WGS) entry which is preliminary data.</text>
</comment>
<reference evidence="1 2" key="1">
    <citation type="submission" date="2013-12" db="EMBL/GenBank/DDBJ databases">
        <title>A Varibaculum cambriense genome reconstructed from a premature infant gut community with otherwise low bacterial novelty that shifts toward anaerobic metabolism during the third week of life.</title>
        <authorList>
            <person name="Brown C.T."/>
            <person name="Sharon I."/>
            <person name="Thomas B.C."/>
            <person name="Castelle C.J."/>
            <person name="Morowitz M.J."/>
            <person name="Banfield J.F."/>
        </authorList>
    </citation>
    <scope>NUCLEOTIDE SEQUENCE [LARGE SCALE GENOMIC DNA]</scope>
    <source>
        <strain evidence="2">DORA_17_25</strain>
    </source>
</reference>
<sequence>FGAGFTSQIDYSFTTIGGESKQPKEVKKIIFEYIDKYKKEGLDRETFERVKKSSIGNFIKYFDSLTFIANNFIFYKFKDINLLDYVEVIKEVTFEEVQQRLEDHFREDNCVISIVEPLDESNK</sequence>
<proteinExistence type="predicted"/>
<dbReference type="RefSeq" id="WP_024047720.1">
    <property type="nucleotide sequence ID" value="NZ_AZMC01000036.1"/>
</dbReference>
<name>W1UBI2_9FIRM</name>
<dbReference type="InterPro" id="IPR011249">
    <property type="entry name" value="Metalloenz_LuxS/M16"/>
</dbReference>
<protein>
    <recommendedName>
        <fullName evidence="3">Peptidase M16 protein</fullName>
    </recommendedName>
</protein>
<dbReference type="GO" id="GO:0046872">
    <property type="term" value="F:metal ion binding"/>
    <property type="evidence" value="ECO:0007669"/>
    <property type="project" value="InterPro"/>
</dbReference>
<dbReference type="Proteomes" id="UP000018840">
    <property type="component" value="Unassembled WGS sequence"/>
</dbReference>